<dbReference type="PANTHER" id="PTHR35870">
    <property type="entry name" value="PROTEIN, PUTATIVE (AFU_ORTHOLOGUE AFUA_5G03330)-RELATED"/>
    <property type="match status" value="1"/>
</dbReference>
<dbReference type="GO" id="GO:0016491">
    <property type="term" value="F:oxidoreductase activity"/>
    <property type="evidence" value="ECO:0007669"/>
    <property type="project" value="UniProtKB-KW"/>
</dbReference>
<gene>
    <name evidence="2" type="ORF">BDV29DRAFT_170911</name>
</gene>
<reference evidence="2 3" key="1">
    <citation type="submission" date="2019-04" db="EMBL/GenBank/DDBJ databases">
        <title>Friends and foes A comparative genomics study of 23 Aspergillus species from section Flavi.</title>
        <authorList>
            <consortium name="DOE Joint Genome Institute"/>
            <person name="Kjaerbolling I."/>
            <person name="Vesth T."/>
            <person name="Frisvad J.C."/>
            <person name="Nybo J.L."/>
            <person name="Theobald S."/>
            <person name="Kildgaard S."/>
            <person name="Isbrandt T."/>
            <person name="Kuo A."/>
            <person name="Sato A."/>
            <person name="Lyhne E.K."/>
            <person name="Kogle M.E."/>
            <person name="Wiebenga A."/>
            <person name="Kun R.S."/>
            <person name="Lubbers R.J."/>
            <person name="Makela M.R."/>
            <person name="Barry K."/>
            <person name="Chovatia M."/>
            <person name="Clum A."/>
            <person name="Daum C."/>
            <person name="Haridas S."/>
            <person name="He G."/>
            <person name="LaButti K."/>
            <person name="Lipzen A."/>
            <person name="Mondo S."/>
            <person name="Riley R."/>
            <person name="Salamov A."/>
            <person name="Simmons B.A."/>
            <person name="Magnuson J.K."/>
            <person name="Henrissat B."/>
            <person name="Mortensen U.H."/>
            <person name="Larsen T.O."/>
            <person name="Devries R.P."/>
            <person name="Grigoriev I.V."/>
            <person name="Machida M."/>
            <person name="Baker S.E."/>
            <person name="Andersen M.R."/>
        </authorList>
    </citation>
    <scope>NUCLEOTIDE SEQUENCE [LARGE SCALE GENOMIC DNA]</scope>
    <source>
        <strain evidence="2 3">CBS 151.66</strain>
    </source>
</reference>
<evidence type="ECO:0000313" key="3">
    <source>
        <dbReference type="Proteomes" id="UP000326565"/>
    </source>
</evidence>
<dbReference type="OrthoDB" id="10004862at2759"/>
<dbReference type="EMBL" id="ML732186">
    <property type="protein sequence ID" value="KAB8076024.1"/>
    <property type="molecule type" value="Genomic_DNA"/>
</dbReference>
<evidence type="ECO:0000256" key="1">
    <source>
        <dbReference type="ARBA" id="ARBA00023002"/>
    </source>
</evidence>
<proteinExistence type="predicted"/>
<evidence type="ECO:0000313" key="2">
    <source>
        <dbReference type="EMBL" id="KAB8076024.1"/>
    </source>
</evidence>
<dbReference type="Proteomes" id="UP000326565">
    <property type="component" value="Unassembled WGS sequence"/>
</dbReference>
<name>A0A5N5X927_9EURO</name>
<dbReference type="Pfam" id="PF14027">
    <property type="entry name" value="Questin_oxidase"/>
    <property type="match status" value="1"/>
</dbReference>
<sequence>MNRHSVRISLADFGRQPTSTIPRPLILPRRLLAIRSRSLSTQSSNCNSLVTKRPWQIASSPPASTSIVASNYQAAGIRFNSSEATYHTDTRRSPMATARNIELSTSDSGIYSAGVREDAARAASEVLQDDLEKHHIYFNNMGFHNHIVHHTLTMFALGALPNEIKAAYERDKSYQRPLLPTDENVVQSLYDKAQFQSCLGKEKKYPNFLEFFQREIEKQGVEDVINKYLFAEDEVADNMLARLFGGLIHPLIHLGFGIEFNQPAIIAEALAQAAIHEDWTGPRYLLPAEKAAGGIGTPGKKTMLQILEEIRADKKLANSSHWEDGNRMRDGVLVRAPDEMIKYAAEFTVSENQLEAKLVEIINTVAYFTATAQRPTKQVKFDFFYIHSMNATIFFTKFISLPFLSARSKQRLLEWTGRLSLLLYVSRNSPELFLNDVTEYEASRSWETIFAYANAHLRDDGHIGKLARAIANGEKVCRPYETRAKEMGLMITGNMWIKIGNMIMDSTSDERSVWVRSTGFDGAWEEFEDRSRL</sequence>
<keyword evidence="1" id="KW-0560">Oxidoreductase</keyword>
<protein>
    <recommendedName>
        <fullName evidence="4">HypA-like protein</fullName>
    </recommendedName>
</protein>
<accession>A0A5N5X927</accession>
<dbReference type="InterPro" id="IPR025337">
    <property type="entry name" value="Questin_oxidase-like"/>
</dbReference>
<evidence type="ECO:0008006" key="4">
    <source>
        <dbReference type="Google" id="ProtNLM"/>
    </source>
</evidence>
<dbReference type="PANTHER" id="PTHR35870:SF1">
    <property type="entry name" value="PROTEIN, PUTATIVE (AFU_ORTHOLOGUE AFUA_5G03330)-RELATED"/>
    <property type="match status" value="1"/>
</dbReference>
<keyword evidence="3" id="KW-1185">Reference proteome</keyword>
<organism evidence="2 3">
    <name type="scientific">Aspergillus leporis</name>
    <dbReference type="NCBI Taxonomy" id="41062"/>
    <lineage>
        <taxon>Eukaryota</taxon>
        <taxon>Fungi</taxon>
        <taxon>Dikarya</taxon>
        <taxon>Ascomycota</taxon>
        <taxon>Pezizomycotina</taxon>
        <taxon>Eurotiomycetes</taxon>
        <taxon>Eurotiomycetidae</taxon>
        <taxon>Eurotiales</taxon>
        <taxon>Aspergillaceae</taxon>
        <taxon>Aspergillus</taxon>
        <taxon>Aspergillus subgen. Circumdati</taxon>
    </lineage>
</organism>
<dbReference type="AlphaFoldDB" id="A0A5N5X927"/>